<feature type="transmembrane region" description="Helical" evidence="1">
    <location>
        <begin position="147"/>
        <end position="165"/>
    </location>
</feature>
<keyword evidence="1" id="KW-1133">Transmembrane helix</keyword>
<sequence>MRSVAVGLPYADNNPNLTFIFFIALTLLAVLGLRFSYYAYRNRQTGALGTGERLWETLVLAGLFAVGFALLGLVELLTVYVLPFKMALLLAAVFVLSVSLRVLYRSVVPVTAGDAADPERELTRGAVVGVSVVFAGLALVGRHPLVLAVTGASALGFALAGGHYGRRGAAEARVQGTVADTLLRHLLPVLLFAALVPALELAVLVGLDRIVVLHVQVVFVIMTATTLMTATIKLRQNLAGL</sequence>
<evidence type="ECO:0000313" key="2">
    <source>
        <dbReference type="EMBL" id="MDS0281480.1"/>
    </source>
</evidence>
<feature type="transmembrane region" description="Helical" evidence="1">
    <location>
        <begin position="125"/>
        <end position="141"/>
    </location>
</feature>
<dbReference type="Proteomes" id="UP001268864">
    <property type="component" value="Unassembled WGS sequence"/>
</dbReference>
<dbReference type="RefSeq" id="WP_310899316.1">
    <property type="nucleotide sequence ID" value="NZ_JAMQOS010000001.1"/>
</dbReference>
<comment type="caution">
    <text evidence="2">The sequence shown here is derived from an EMBL/GenBank/DDBJ whole genome shotgun (WGS) entry which is preliminary data.</text>
</comment>
<evidence type="ECO:0000256" key="1">
    <source>
        <dbReference type="SAM" id="Phobius"/>
    </source>
</evidence>
<evidence type="ECO:0000313" key="3">
    <source>
        <dbReference type="Proteomes" id="UP001268864"/>
    </source>
</evidence>
<reference evidence="2 3" key="1">
    <citation type="submission" date="2022-06" db="EMBL/GenBank/DDBJ databases">
        <title>Halomicroarcula sp. a new haloarchaeum isolate from saline soil.</title>
        <authorList>
            <person name="Strakova D."/>
            <person name="Galisteo C."/>
            <person name="Sanchez-Porro C."/>
            <person name="Ventosa A."/>
        </authorList>
    </citation>
    <scope>NUCLEOTIDE SEQUENCE [LARGE SCALE GENOMIC DNA]</scope>
    <source>
        <strain evidence="2 3">S3CR25-11</strain>
    </source>
</reference>
<feature type="transmembrane region" description="Helical" evidence="1">
    <location>
        <begin position="86"/>
        <end position="104"/>
    </location>
</feature>
<name>A0ABU2FL74_9EURY</name>
<proteinExistence type="predicted"/>
<keyword evidence="1" id="KW-0472">Membrane</keyword>
<organism evidence="2 3">
    <name type="scientific">Haloarcula onubensis</name>
    <dbReference type="NCBI Taxonomy" id="2950539"/>
    <lineage>
        <taxon>Archaea</taxon>
        <taxon>Methanobacteriati</taxon>
        <taxon>Methanobacteriota</taxon>
        <taxon>Stenosarchaea group</taxon>
        <taxon>Halobacteria</taxon>
        <taxon>Halobacteriales</taxon>
        <taxon>Haloarculaceae</taxon>
        <taxon>Haloarcula</taxon>
    </lineage>
</organism>
<feature type="transmembrane region" description="Helical" evidence="1">
    <location>
        <begin position="186"/>
        <end position="207"/>
    </location>
</feature>
<keyword evidence="1" id="KW-0812">Transmembrane</keyword>
<keyword evidence="3" id="KW-1185">Reference proteome</keyword>
<feature type="transmembrane region" description="Helical" evidence="1">
    <location>
        <begin position="58"/>
        <end position="80"/>
    </location>
</feature>
<feature type="transmembrane region" description="Helical" evidence="1">
    <location>
        <begin position="17"/>
        <end position="37"/>
    </location>
</feature>
<accession>A0ABU2FL74</accession>
<protein>
    <submittedName>
        <fullName evidence="2">Uncharacterized protein</fullName>
    </submittedName>
</protein>
<feature type="transmembrane region" description="Helical" evidence="1">
    <location>
        <begin position="213"/>
        <end position="232"/>
    </location>
</feature>
<gene>
    <name evidence="2" type="ORF">NDI86_05040</name>
</gene>
<dbReference type="EMBL" id="JAMQOS010000001">
    <property type="protein sequence ID" value="MDS0281480.1"/>
    <property type="molecule type" value="Genomic_DNA"/>
</dbReference>